<protein>
    <submittedName>
        <fullName evidence="1">Uncharacterized protein</fullName>
    </submittedName>
</protein>
<dbReference type="GeneID" id="77928001"/>
<dbReference type="RefSeq" id="YP_010652218.1">
    <property type="nucleotide sequence ID" value="NC_070785.1"/>
</dbReference>
<organism evidence="1 2">
    <name type="scientific">Streptomyces phage Wakanda</name>
    <dbReference type="NCBI Taxonomy" id="2713267"/>
    <lineage>
        <taxon>Viruses</taxon>
        <taxon>Duplodnaviria</taxon>
        <taxon>Heunggongvirae</taxon>
        <taxon>Uroviricota</taxon>
        <taxon>Caudoviricetes</taxon>
        <taxon>Stanwilliamsviridae</taxon>
        <taxon>Loccivirinae</taxon>
        <taxon>Wakandavirus</taxon>
        <taxon>Wakandavirus wakanda</taxon>
    </lineage>
</organism>
<evidence type="ECO:0000313" key="1">
    <source>
        <dbReference type="EMBL" id="QIN94127.1"/>
    </source>
</evidence>
<dbReference type="KEGG" id="vg:77928001"/>
<dbReference type="EMBL" id="MT024865">
    <property type="protein sequence ID" value="QIN94127.1"/>
    <property type="molecule type" value="Genomic_DNA"/>
</dbReference>
<sequence>MKKLVDELATYFLANGYEWKFDYGMAIPNEDDLERAIVKVKEILENDPSDNVQLEIGRMLFKKRDGFIDVFVYMGNLEDK</sequence>
<reference evidence="1 2" key="1">
    <citation type="submission" date="2020-02" db="EMBL/GenBank/DDBJ databases">
        <authorList>
            <person name="Bullock J.N."/>
            <person name="Barnes M.L."/>
            <person name="Kankolongo K.M."/>
            <person name="Dejene B.A."/>
            <person name="Lindsay P.E."/>
            <person name="Bhuiyan S."/>
            <person name="Nayek S."/>
            <person name="Hughes L.E."/>
            <person name="Garlena R.A."/>
            <person name="Russell D.A."/>
            <person name="Pope W.H."/>
            <person name="Jacobs-Sera D."/>
            <person name="Hatfull G.F."/>
        </authorList>
    </citation>
    <scope>NUCLEOTIDE SEQUENCE [LARGE SCALE GENOMIC DNA]</scope>
</reference>
<accession>A0A6G8R1Q4</accession>
<evidence type="ECO:0000313" key="2">
    <source>
        <dbReference type="Proteomes" id="UP000501266"/>
    </source>
</evidence>
<dbReference type="Proteomes" id="UP000501266">
    <property type="component" value="Segment"/>
</dbReference>
<proteinExistence type="predicted"/>
<keyword evidence="2" id="KW-1185">Reference proteome</keyword>
<gene>
    <name evidence="1" type="primary">165</name>
    <name evidence="1" type="ORF">SEA_WAKANDA_165</name>
</gene>
<name>A0A6G8R1Q4_9CAUD</name>